<reference evidence="1" key="1">
    <citation type="journal article" date="2023" name="bioRxiv">
        <title>Improved chromosome-level genome assembly for marigold (Tagetes erecta).</title>
        <authorList>
            <person name="Jiang F."/>
            <person name="Yuan L."/>
            <person name="Wang S."/>
            <person name="Wang H."/>
            <person name="Xu D."/>
            <person name="Wang A."/>
            <person name="Fan W."/>
        </authorList>
    </citation>
    <scope>NUCLEOTIDE SEQUENCE</scope>
    <source>
        <strain evidence="1">WSJ</strain>
        <tissue evidence="1">Leaf</tissue>
    </source>
</reference>
<dbReference type="Proteomes" id="UP001229421">
    <property type="component" value="Unassembled WGS sequence"/>
</dbReference>
<gene>
    <name evidence="1" type="ORF">QVD17_40521</name>
</gene>
<keyword evidence="2" id="KW-1185">Reference proteome</keyword>
<sequence>MLQQFHSVKHLSLSTETIQVLNLFVELISHQPSPLVNLESLRILSKILCVEKHVRTRVIMSTEVKNYLLSGSPKATLTEVLV</sequence>
<evidence type="ECO:0000313" key="1">
    <source>
        <dbReference type="EMBL" id="KAK1408603.1"/>
    </source>
</evidence>
<evidence type="ECO:0000313" key="2">
    <source>
        <dbReference type="Proteomes" id="UP001229421"/>
    </source>
</evidence>
<organism evidence="1 2">
    <name type="scientific">Tagetes erecta</name>
    <name type="common">African marigold</name>
    <dbReference type="NCBI Taxonomy" id="13708"/>
    <lineage>
        <taxon>Eukaryota</taxon>
        <taxon>Viridiplantae</taxon>
        <taxon>Streptophyta</taxon>
        <taxon>Embryophyta</taxon>
        <taxon>Tracheophyta</taxon>
        <taxon>Spermatophyta</taxon>
        <taxon>Magnoliopsida</taxon>
        <taxon>eudicotyledons</taxon>
        <taxon>Gunneridae</taxon>
        <taxon>Pentapetalae</taxon>
        <taxon>asterids</taxon>
        <taxon>campanulids</taxon>
        <taxon>Asterales</taxon>
        <taxon>Asteraceae</taxon>
        <taxon>Asteroideae</taxon>
        <taxon>Heliantheae alliance</taxon>
        <taxon>Tageteae</taxon>
        <taxon>Tagetes</taxon>
    </lineage>
</organism>
<comment type="caution">
    <text evidence="1">The sequence shown here is derived from an EMBL/GenBank/DDBJ whole genome shotgun (WGS) entry which is preliminary data.</text>
</comment>
<name>A0AAD8NHX5_TARER</name>
<proteinExistence type="predicted"/>
<dbReference type="EMBL" id="JAUHHV010000011">
    <property type="protein sequence ID" value="KAK1408603.1"/>
    <property type="molecule type" value="Genomic_DNA"/>
</dbReference>
<dbReference type="AlphaFoldDB" id="A0AAD8NHX5"/>
<accession>A0AAD8NHX5</accession>
<protein>
    <submittedName>
        <fullName evidence="1">Uncharacterized protein</fullName>
    </submittedName>
</protein>